<dbReference type="HOGENOM" id="CLU_942196_0_0_2"/>
<accession>Q467R8</accession>
<dbReference type="Pfam" id="PF02329">
    <property type="entry name" value="HDC"/>
    <property type="match status" value="1"/>
</dbReference>
<dbReference type="GO" id="GO:0004398">
    <property type="term" value="F:histidine decarboxylase activity"/>
    <property type="evidence" value="ECO:0007669"/>
    <property type="project" value="InterPro"/>
</dbReference>
<name>Q467R8_METBF</name>
<dbReference type="InterPro" id="IPR003427">
    <property type="entry name" value="His_de-COase_proenz"/>
</dbReference>
<evidence type="ECO:0000256" key="2">
    <source>
        <dbReference type="ARBA" id="ARBA00022793"/>
    </source>
</evidence>
<dbReference type="KEGG" id="mba:Mbar_A2979"/>
<dbReference type="EMBL" id="CP000099">
    <property type="protein sequence ID" value="AAZ71874.1"/>
    <property type="molecule type" value="Genomic_DNA"/>
</dbReference>
<dbReference type="PaxDb" id="269797-Mbar_A2979"/>
<dbReference type="InterPro" id="IPR016106">
    <property type="entry name" value="Pyr-dep_his-deCO2ase_N"/>
</dbReference>
<evidence type="ECO:0000256" key="3">
    <source>
        <dbReference type="ARBA" id="ARBA00023239"/>
    </source>
</evidence>
<dbReference type="PIRSF" id="PIRSF001341">
    <property type="entry name" value="His_decarboxylas"/>
    <property type="match status" value="1"/>
</dbReference>
<dbReference type="STRING" id="269797.Mbar_A2979"/>
<keyword evidence="4" id="KW-0670">Pyruvate</keyword>
<protein>
    <submittedName>
        <fullName evidence="5">Putative histidine decarboxylase</fullName>
    </submittedName>
</protein>
<dbReference type="GO" id="GO:0006547">
    <property type="term" value="P:L-histidine metabolic process"/>
    <property type="evidence" value="ECO:0007669"/>
    <property type="project" value="InterPro"/>
</dbReference>
<dbReference type="InterPro" id="IPR016105">
    <property type="entry name" value="Pyr-dep_his/arg-deCO2ase_sand"/>
</dbReference>
<evidence type="ECO:0000256" key="4">
    <source>
        <dbReference type="ARBA" id="ARBA00023317"/>
    </source>
</evidence>
<dbReference type="InterPro" id="IPR016104">
    <property type="entry name" value="Pyr-dep_his/arg-deCO2ase"/>
</dbReference>
<proteinExistence type="predicted"/>
<reference evidence="5" key="1">
    <citation type="submission" date="2006-06" db="EMBL/GenBank/DDBJ databases">
        <title>Complete sequence of chromosome 1 of Methanosarcina barkeri str. fusaro.</title>
        <authorList>
            <person name="Copeland A."/>
            <person name="Lucas S."/>
            <person name="Lapidus A."/>
            <person name="Barry K."/>
            <person name="Detter J.C."/>
            <person name="Glavina T."/>
            <person name="Hammon N."/>
            <person name="Israni S."/>
            <person name="Pitluck S."/>
            <person name="Goodwin L.A."/>
            <person name="Saunders E.H."/>
            <person name="Schmutz J."/>
            <person name="Larimer F."/>
            <person name="Land M."/>
            <person name="Anderson I."/>
            <person name="Richardson P."/>
        </authorList>
    </citation>
    <scope>NUCLEOTIDE SEQUENCE</scope>
    <source>
        <strain evidence="5">Fusaro</strain>
    </source>
</reference>
<dbReference type="SFLD" id="SFLDG01171">
    <property type="entry name" value="Pyruvoyl-dependent_histidine_d"/>
    <property type="match status" value="1"/>
</dbReference>
<dbReference type="SUPFAM" id="SSF56271">
    <property type="entry name" value="Pyruvoyl-dependent histidine and arginine decarboxylases"/>
    <property type="match status" value="1"/>
</dbReference>
<evidence type="ECO:0000313" key="5">
    <source>
        <dbReference type="EMBL" id="AAZ71874.1"/>
    </source>
</evidence>
<dbReference type="SFLD" id="SFLDS00055">
    <property type="entry name" value="Pyruvoyl-Dependent_Histidine/A"/>
    <property type="match status" value="1"/>
</dbReference>
<comment type="cofactor">
    <cofactor evidence="1">
        <name>pyruvate</name>
        <dbReference type="ChEBI" id="CHEBI:15361"/>
    </cofactor>
</comment>
<dbReference type="Gene3D" id="4.10.510.10">
    <property type="entry name" value="Pyruvoyl-Dependent Histidine Decarboxylas, subunit A"/>
    <property type="match status" value="1"/>
</dbReference>
<sequence>MTLHSRYSKLKGENKMQKYEYDPKWVINNAISSEREFCTGYQNPGASGNGYVTTIKLSTGLVDITPWEKVQAMSEHEVIKFDRGCSNIVSYDRCECNDAYIGAINMLTASSFSGLQGVIWGYDIAVVENLRSRKLYDQKWPSGDPNSEYSTPVYSIEPLLNATERLFGHAEPGKRRFNPIPGSMVVCANKSATSDPSSDVKEGWAFSVISLAILENRNSGSNLFIEDCDIIDINNPDGTRKTKEDVKAMLDTTLRKVTECTVLCGLDQHIKYKEIFIGYKVIKFNEKQVGCALACAPYVTLARNAVPQGMKPSKLTDMNISQWENALNLQPLEKIEKSKIGILGMGVLD</sequence>
<keyword evidence="2" id="KW-0210">Decarboxylase</keyword>
<organism evidence="5">
    <name type="scientific">Methanosarcina barkeri (strain Fusaro / DSM 804)</name>
    <dbReference type="NCBI Taxonomy" id="269797"/>
    <lineage>
        <taxon>Archaea</taxon>
        <taxon>Methanobacteriati</taxon>
        <taxon>Methanobacteriota</taxon>
        <taxon>Stenosarchaea group</taxon>
        <taxon>Methanomicrobia</taxon>
        <taxon>Methanosarcinales</taxon>
        <taxon>Methanosarcinaceae</taxon>
        <taxon>Methanosarcina</taxon>
    </lineage>
</organism>
<keyword evidence="3" id="KW-0456">Lyase</keyword>
<dbReference type="Gene3D" id="3.50.20.10">
    <property type="entry name" value="Pyruvoyl-Dependent Histidine Decarboxylase, subunit B"/>
    <property type="match status" value="1"/>
</dbReference>
<evidence type="ECO:0000256" key="1">
    <source>
        <dbReference type="ARBA" id="ARBA00001928"/>
    </source>
</evidence>
<gene>
    <name evidence="5" type="ordered locus">Mbar_A2979</name>
</gene>
<dbReference type="AlphaFoldDB" id="Q467R8"/>